<sequence>VVIDDMSFPLGGSLQPETCMACCKNQDQGPCESCLADKMVQQLRREEIAPFTLDQLVDQAEPNKRTMNSYIIFRKGLVRYLHGTNRAGKTVNGRVISLIATRLWKQMDDSKKNFYTELSKSLGGSHAGHMAYPNSDLYGPYSIPDPFLTDVIDNPQLQSVWPDEASEPTMDILNGWQTEYDQFYNGIIDGFL</sequence>
<dbReference type="Gene3D" id="1.10.30.10">
    <property type="entry name" value="High mobility group box domain"/>
    <property type="match status" value="1"/>
</dbReference>
<evidence type="ECO:0000313" key="1">
    <source>
        <dbReference type="EMBL" id="CAG8645220.1"/>
    </source>
</evidence>
<gene>
    <name evidence="1" type="ORF">POCULU_LOCUS9642</name>
</gene>
<dbReference type="InterPro" id="IPR036910">
    <property type="entry name" value="HMG_box_dom_sf"/>
</dbReference>
<name>A0A9N9H180_9GLOM</name>
<organism evidence="1 2">
    <name type="scientific">Paraglomus occultum</name>
    <dbReference type="NCBI Taxonomy" id="144539"/>
    <lineage>
        <taxon>Eukaryota</taxon>
        <taxon>Fungi</taxon>
        <taxon>Fungi incertae sedis</taxon>
        <taxon>Mucoromycota</taxon>
        <taxon>Glomeromycotina</taxon>
        <taxon>Glomeromycetes</taxon>
        <taxon>Paraglomerales</taxon>
        <taxon>Paraglomeraceae</taxon>
        <taxon>Paraglomus</taxon>
    </lineage>
</organism>
<comment type="caution">
    <text evidence="1">The sequence shown here is derived from an EMBL/GenBank/DDBJ whole genome shotgun (WGS) entry which is preliminary data.</text>
</comment>
<dbReference type="Proteomes" id="UP000789572">
    <property type="component" value="Unassembled WGS sequence"/>
</dbReference>
<reference evidence="1" key="1">
    <citation type="submission" date="2021-06" db="EMBL/GenBank/DDBJ databases">
        <authorList>
            <person name="Kallberg Y."/>
            <person name="Tangrot J."/>
            <person name="Rosling A."/>
        </authorList>
    </citation>
    <scope>NUCLEOTIDE SEQUENCE</scope>
    <source>
        <strain evidence="1">IA702</strain>
    </source>
</reference>
<proteinExistence type="predicted"/>
<dbReference type="SUPFAM" id="SSF47095">
    <property type="entry name" value="HMG-box"/>
    <property type="match status" value="1"/>
</dbReference>
<dbReference type="OrthoDB" id="6247875at2759"/>
<feature type="non-terminal residue" evidence="1">
    <location>
        <position position="192"/>
    </location>
</feature>
<dbReference type="EMBL" id="CAJVPJ010003825">
    <property type="protein sequence ID" value="CAG8645220.1"/>
    <property type="molecule type" value="Genomic_DNA"/>
</dbReference>
<accession>A0A9N9H180</accession>
<dbReference type="AlphaFoldDB" id="A0A9N9H180"/>
<protein>
    <submittedName>
        <fullName evidence="1">1989_t:CDS:1</fullName>
    </submittedName>
</protein>
<evidence type="ECO:0000313" key="2">
    <source>
        <dbReference type="Proteomes" id="UP000789572"/>
    </source>
</evidence>
<keyword evidence="2" id="KW-1185">Reference proteome</keyword>